<reference evidence="9 11" key="1">
    <citation type="journal article" date="2014" name="ISME J.">
        <title>Trehalose/2-sulfotrehalose biosynthesis and glycine-betaine uptake are widely spread mechanisms for osmoadaptation in the Halobacteriales.</title>
        <authorList>
            <person name="Youssef N.H."/>
            <person name="Savage-Ashlock K.N."/>
            <person name="McCully A.L."/>
            <person name="Luedtke B."/>
            <person name="Shaw E.I."/>
            <person name="Hoff W.D."/>
            <person name="Elshahed M.S."/>
        </authorList>
    </citation>
    <scope>NUCLEOTIDE SEQUENCE [LARGE SCALE GENOMIC DNA]</scope>
    <source>
        <strain evidence="9 11">DX253</strain>
    </source>
</reference>
<dbReference type="eggNOG" id="arCOG04701">
    <property type="taxonomic scope" value="Archaea"/>
</dbReference>
<dbReference type="EMBL" id="AEMG01000009">
    <property type="protein sequence ID" value="EFW91997.1"/>
    <property type="molecule type" value="Genomic_DNA"/>
</dbReference>
<dbReference type="STRING" id="797209.GCA_000376445_02599"/>
<evidence type="ECO:0000256" key="5">
    <source>
        <dbReference type="ARBA" id="ARBA00023136"/>
    </source>
</evidence>
<evidence type="ECO:0000256" key="3">
    <source>
        <dbReference type="ARBA" id="ARBA00022692"/>
    </source>
</evidence>
<feature type="transmembrane region" description="Helical" evidence="8">
    <location>
        <begin position="12"/>
        <end position="30"/>
    </location>
</feature>
<dbReference type="InterPro" id="IPR003691">
    <property type="entry name" value="FluC"/>
</dbReference>
<comment type="function">
    <text evidence="8">Fluoride-specific ion channel. Important for reducing fluoride concentration in the cell, thus reducing its toxicity.</text>
</comment>
<dbReference type="GO" id="GO:0005886">
    <property type="term" value="C:plasma membrane"/>
    <property type="evidence" value="ECO:0007669"/>
    <property type="project" value="UniProtKB-SubCell"/>
</dbReference>
<reference evidence="10" key="2">
    <citation type="submission" date="2016-11" db="EMBL/GenBank/DDBJ databases">
        <authorList>
            <person name="Jaros S."/>
            <person name="Januszkiewicz K."/>
            <person name="Wedrychowicz H."/>
        </authorList>
    </citation>
    <scope>NUCLEOTIDE SEQUENCE [LARGE SCALE GENOMIC DNA]</scope>
    <source>
        <strain evidence="10">DX253</strain>
    </source>
</reference>
<comment type="similarity">
    <text evidence="6 8">Belongs to the fluoride channel Fluc/FEX (TC 1.A.43) family.</text>
</comment>
<evidence type="ECO:0000256" key="1">
    <source>
        <dbReference type="ARBA" id="ARBA00004651"/>
    </source>
</evidence>
<comment type="subcellular location">
    <subcellularLocation>
        <location evidence="1 8">Cell membrane</location>
        <topology evidence="1 8">Multi-pass membrane protein</topology>
    </subcellularLocation>
</comment>
<keyword evidence="2 8" id="KW-1003">Cell membrane</keyword>
<proteinExistence type="inferred from homology"/>
<keyword evidence="4 8" id="KW-1133">Transmembrane helix</keyword>
<keyword evidence="12" id="KW-1185">Reference proteome</keyword>
<dbReference type="Pfam" id="PF02537">
    <property type="entry name" value="CRCB"/>
    <property type="match status" value="1"/>
</dbReference>
<evidence type="ECO:0000256" key="7">
    <source>
        <dbReference type="ARBA" id="ARBA00035585"/>
    </source>
</evidence>
<comment type="caution">
    <text evidence="8">Lacks conserved residue(s) required for the propagation of feature annotation.</text>
</comment>
<feature type="transmembrane region" description="Helical" evidence="8">
    <location>
        <begin position="98"/>
        <end position="116"/>
    </location>
</feature>
<sequence length="130" mass="13707">MGSKHPLHTIEVLLLIGVGGFAGSNLRYFVSLVEPGLTGTLIANVAGCFALGFILYEAIYMGYLADQTHFVVGTGFLSSFTTYSTFAVQTTQAASPLWMVGNVVANYGLGFLGVMLGRSLARFVNGGVSE</sequence>
<accession>E7QTR8</accession>
<dbReference type="GO" id="GO:0140114">
    <property type="term" value="P:cellular detoxification of fluoride"/>
    <property type="evidence" value="ECO:0007669"/>
    <property type="project" value="UniProtKB-UniRule"/>
</dbReference>
<evidence type="ECO:0000313" key="12">
    <source>
        <dbReference type="Proteomes" id="UP000184203"/>
    </source>
</evidence>
<feature type="transmembrane region" description="Helical" evidence="8">
    <location>
        <begin position="68"/>
        <end position="86"/>
    </location>
</feature>
<dbReference type="HAMAP" id="MF_00454">
    <property type="entry name" value="FluC"/>
    <property type="match status" value="1"/>
</dbReference>
<protein>
    <recommendedName>
        <fullName evidence="8">Fluoride-specific ion channel FluC</fullName>
    </recommendedName>
</protein>
<evidence type="ECO:0000256" key="8">
    <source>
        <dbReference type="HAMAP-Rule" id="MF_00454"/>
    </source>
</evidence>
<gene>
    <name evidence="8" type="primary">fluC</name>
    <name evidence="8" type="synonym">crcB</name>
    <name evidence="10" type="ORF">SAMN05444342_2400</name>
    <name evidence="9" type="ORF">ZOD2009_10980</name>
</gene>
<evidence type="ECO:0000256" key="6">
    <source>
        <dbReference type="ARBA" id="ARBA00035120"/>
    </source>
</evidence>
<keyword evidence="8" id="KW-0407">Ion channel</keyword>
<reference evidence="12" key="3">
    <citation type="submission" date="2016-11" db="EMBL/GenBank/DDBJ databases">
        <authorList>
            <person name="Varghese N."/>
            <person name="Submissions S."/>
        </authorList>
    </citation>
    <scope>NUCLEOTIDE SEQUENCE [LARGE SCALE GENOMIC DNA]</scope>
    <source>
        <strain evidence="12">DX253</strain>
    </source>
</reference>
<evidence type="ECO:0000313" key="11">
    <source>
        <dbReference type="Proteomes" id="UP000003751"/>
    </source>
</evidence>
<keyword evidence="8" id="KW-0813">Transport</keyword>
<dbReference type="PATRIC" id="fig|797209.4.peg.2157"/>
<evidence type="ECO:0000313" key="9">
    <source>
        <dbReference type="EMBL" id="EFW91997.1"/>
    </source>
</evidence>
<dbReference type="GO" id="GO:0062054">
    <property type="term" value="F:fluoride channel activity"/>
    <property type="evidence" value="ECO:0007669"/>
    <property type="project" value="UniProtKB-UniRule"/>
</dbReference>
<evidence type="ECO:0000313" key="10">
    <source>
        <dbReference type="EMBL" id="SHK85301.1"/>
    </source>
</evidence>
<dbReference type="EMBL" id="FRAN01000003">
    <property type="protein sequence ID" value="SHK85301.1"/>
    <property type="molecule type" value="Genomic_DNA"/>
</dbReference>
<feature type="transmembrane region" description="Helical" evidence="8">
    <location>
        <begin position="36"/>
        <end position="56"/>
    </location>
</feature>
<dbReference type="Proteomes" id="UP000184203">
    <property type="component" value="Unassembled WGS sequence"/>
</dbReference>
<keyword evidence="8" id="KW-0406">Ion transport</keyword>
<keyword evidence="5 8" id="KW-0472">Membrane</keyword>
<dbReference type="Proteomes" id="UP000003751">
    <property type="component" value="Unassembled WGS sequence"/>
</dbReference>
<dbReference type="AlphaFoldDB" id="E7QTR8"/>
<organism evidence="9 11">
    <name type="scientific">Haladaptatus paucihalophilus DX253</name>
    <dbReference type="NCBI Taxonomy" id="797209"/>
    <lineage>
        <taxon>Archaea</taxon>
        <taxon>Methanobacteriati</taxon>
        <taxon>Methanobacteriota</taxon>
        <taxon>Stenosarchaea group</taxon>
        <taxon>Halobacteria</taxon>
        <taxon>Halobacteriales</taxon>
        <taxon>Haladaptataceae</taxon>
        <taxon>Haladaptatus</taxon>
    </lineage>
</organism>
<comment type="catalytic activity">
    <reaction evidence="7">
        <text>fluoride(in) = fluoride(out)</text>
        <dbReference type="Rhea" id="RHEA:76159"/>
        <dbReference type="ChEBI" id="CHEBI:17051"/>
    </reaction>
    <physiologicalReaction direction="left-to-right" evidence="7">
        <dbReference type="Rhea" id="RHEA:76160"/>
    </physiologicalReaction>
</comment>
<evidence type="ECO:0000256" key="2">
    <source>
        <dbReference type="ARBA" id="ARBA00022475"/>
    </source>
</evidence>
<keyword evidence="3 8" id="KW-0812">Transmembrane</keyword>
<name>E7QTR8_HALPU</name>
<dbReference type="RefSeq" id="WP_007979696.1">
    <property type="nucleotide sequence ID" value="NZ_AEMG01000009.1"/>
</dbReference>
<evidence type="ECO:0000256" key="4">
    <source>
        <dbReference type="ARBA" id="ARBA00022989"/>
    </source>
</evidence>
<dbReference type="OrthoDB" id="253428at2157"/>